<protein>
    <submittedName>
        <fullName evidence="1">Uncharacterized protein</fullName>
    </submittedName>
</protein>
<dbReference type="OrthoDB" id="1343312at2"/>
<dbReference type="EMBL" id="JRLF01000015">
    <property type="protein sequence ID" value="KQB37041.1"/>
    <property type="molecule type" value="Genomic_DNA"/>
</dbReference>
<sequence length="157" mass="18084">MDYPKYDLKVSSNSTIFEFISSGKQGNINKVIKYTLMQNPEIVNLGFGDKININESKGTFDIDDVNTTNNGDRNIILATVANATYIYTEIYPDKFIFFSGSCKIRTRLYRILISSNYNELVKTFFIFGILQNPITGKYYNVSFRNDTNFIGFLIKRK</sequence>
<proteinExistence type="predicted"/>
<dbReference type="RefSeq" id="WP_055097782.1">
    <property type="nucleotide sequence ID" value="NZ_JRLF01000015.1"/>
</dbReference>
<dbReference type="Proteomes" id="UP000050443">
    <property type="component" value="Unassembled WGS sequence"/>
</dbReference>
<organism evidence="1 2">
    <name type="scientific">Flavobacterium aquidurense</name>
    <dbReference type="NCBI Taxonomy" id="362413"/>
    <lineage>
        <taxon>Bacteria</taxon>
        <taxon>Pseudomonadati</taxon>
        <taxon>Bacteroidota</taxon>
        <taxon>Flavobacteriia</taxon>
        <taxon>Flavobacteriales</taxon>
        <taxon>Flavobacteriaceae</taxon>
        <taxon>Flavobacterium</taxon>
    </lineage>
</organism>
<name>A0A0Q1B9M6_9FLAO</name>
<reference evidence="1 2" key="1">
    <citation type="submission" date="2014-09" db="EMBL/GenBank/DDBJ databases">
        <title>Genome sequence of Flavobacterium aquidurense RC62.</title>
        <authorList>
            <person name="Kim J.F."/>
            <person name="Kwak M.-J."/>
        </authorList>
    </citation>
    <scope>NUCLEOTIDE SEQUENCE [LARGE SCALE GENOMIC DNA]</scope>
    <source>
        <strain evidence="1 2">RC62</strain>
    </source>
</reference>
<comment type="caution">
    <text evidence="1">The sequence shown here is derived from an EMBL/GenBank/DDBJ whole genome shotgun (WGS) entry which is preliminary data.</text>
</comment>
<evidence type="ECO:0000313" key="1">
    <source>
        <dbReference type="EMBL" id="KQB37041.1"/>
    </source>
</evidence>
<dbReference type="Pfam" id="PF22028">
    <property type="entry name" value="DUF6934"/>
    <property type="match status" value="1"/>
</dbReference>
<gene>
    <name evidence="1" type="ORF">RC62_2207</name>
</gene>
<evidence type="ECO:0000313" key="2">
    <source>
        <dbReference type="Proteomes" id="UP000050443"/>
    </source>
</evidence>
<dbReference type="InterPro" id="IPR053865">
    <property type="entry name" value="DUF6934"/>
</dbReference>
<accession>A0A0Q1B9M6</accession>
<dbReference type="PATRIC" id="fig|362413.3.peg.2148"/>
<dbReference type="AlphaFoldDB" id="A0A0Q1B9M6"/>